<dbReference type="SUPFAM" id="SSF53098">
    <property type="entry name" value="Ribonuclease H-like"/>
    <property type="match status" value="1"/>
</dbReference>
<dbReference type="PANTHER" id="PTHR28083">
    <property type="entry name" value="GOOD FOR FULL DBP5 ACTIVITY PROTEIN 2"/>
    <property type="match status" value="1"/>
</dbReference>
<dbReference type="InterPro" id="IPR040151">
    <property type="entry name" value="Gfd2/YDR514C-like"/>
</dbReference>
<dbReference type="AlphaFoldDB" id="A0A2T4A2F8"/>
<gene>
    <name evidence="3" type="ORF">M431DRAFT_19303</name>
</gene>
<sequence>MASVPRQHTGILREENIALRQILGYRLGTLTSSPYRLPSIGQCLPGTCIKDVLLLGVDVDTGGGYEAISEEQSFHIGISIFDTRSLTKQPQDLGDAVKSYQFINNNSKPCRWAAKSFLFGESKLIELADLAASFLLLTQGRDYVLVAHGIDADIKFFNNLNPEIANGACYILDTVKAAQYPLQLYYRYSLESLLGEFNIRYAKLHAAGNDAHFALKALLMIAVRDGQMASAPETTTPIHQDLFRILDAIAHAPVAIPIWTEIPPTASHTPQTKPKLGIYAKRRLRAAVKAARRASQELPCTDESSEQGDHDDRDRYEAITGMPAYLATKGATVAFTRSVATDFALPRHSLTTQISQDIGIIMSLKMQSSHIQPGLIPSHSLHDAVAVL</sequence>
<dbReference type="EMBL" id="KZ679686">
    <property type="protein sequence ID" value="PTB51246.1"/>
    <property type="molecule type" value="Genomic_DNA"/>
</dbReference>
<dbReference type="Pfam" id="PF21762">
    <property type="entry name" value="DEDDh_C"/>
    <property type="match status" value="1"/>
</dbReference>
<name>A0A2T4A2F8_TRIHA</name>
<dbReference type="GeneID" id="36621784"/>
<feature type="region of interest" description="Disordered" evidence="1">
    <location>
        <begin position="293"/>
        <end position="312"/>
    </location>
</feature>
<dbReference type="GO" id="GO:0005634">
    <property type="term" value="C:nucleus"/>
    <property type="evidence" value="ECO:0007669"/>
    <property type="project" value="TreeGrafter"/>
</dbReference>
<dbReference type="Gene3D" id="3.30.420.10">
    <property type="entry name" value="Ribonuclease H-like superfamily/Ribonuclease H"/>
    <property type="match status" value="1"/>
</dbReference>
<feature type="domain" description="Gfd2/YDR514C-like C-terminal" evidence="2">
    <location>
        <begin position="76"/>
        <end position="220"/>
    </location>
</feature>
<proteinExistence type="predicted"/>
<dbReference type="STRING" id="983964.A0A2T4A2F8"/>
<evidence type="ECO:0000259" key="2">
    <source>
        <dbReference type="Pfam" id="PF21762"/>
    </source>
</evidence>
<evidence type="ECO:0000313" key="4">
    <source>
        <dbReference type="Proteomes" id="UP000241690"/>
    </source>
</evidence>
<accession>A0A2T4A2F8</accession>
<dbReference type="InterPro" id="IPR048519">
    <property type="entry name" value="Gfd2/YDR514C-like_C"/>
</dbReference>
<keyword evidence="4" id="KW-1185">Reference proteome</keyword>
<dbReference type="GO" id="GO:0003676">
    <property type="term" value="F:nucleic acid binding"/>
    <property type="evidence" value="ECO:0007669"/>
    <property type="project" value="InterPro"/>
</dbReference>
<dbReference type="InterPro" id="IPR012337">
    <property type="entry name" value="RNaseH-like_sf"/>
</dbReference>
<dbReference type="PANTHER" id="PTHR28083:SF1">
    <property type="entry name" value="GOOD FOR FULL DBP5 ACTIVITY PROTEIN 2"/>
    <property type="match status" value="1"/>
</dbReference>
<dbReference type="Proteomes" id="UP000241690">
    <property type="component" value="Unassembled WGS sequence"/>
</dbReference>
<organism evidence="3 4">
    <name type="scientific">Trichoderma harzianum CBS 226.95</name>
    <dbReference type="NCBI Taxonomy" id="983964"/>
    <lineage>
        <taxon>Eukaryota</taxon>
        <taxon>Fungi</taxon>
        <taxon>Dikarya</taxon>
        <taxon>Ascomycota</taxon>
        <taxon>Pezizomycotina</taxon>
        <taxon>Sordariomycetes</taxon>
        <taxon>Hypocreomycetidae</taxon>
        <taxon>Hypocreales</taxon>
        <taxon>Hypocreaceae</taxon>
        <taxon>Trichoderma</taxon>
    </lineage>
</organism>
<dbReference type="RefSeq" id="XP_024770923.1">
    <property type="nucleotide sequence ID" value="XM_024913223.1"/>
</dbReference>
<dbReference type="InterPro" id="IPR036397">
    <property type="entry name" value="RNaseH_sf"/>
</dbReference>
<protein>
    <recommendedName>
        <fullName evidence="2">Gfd2/YDR514C-like C-terminal domain-containing protein</fullName>
    </recommendedName>
</protein>
<evidence type="ECO:0000256" key="1">
    <source>
        <dbReference type="SAM" id="MobiDB-lite"/>
    </source>
</evidence>
<reference evidence="3 4" key="1">
    <citation type="submission" date="2016-07" db="EMBL/GenBank/DDBJ databases">
        <title>Multiple horizontal gene transfer events from other fungi enriched the ability of initially mycotrophic Trichoderma (Ascomycota) to feed on dead plant biomass.</title>
        <authorList>
            <consortium name="DOE Joint Genome Institute"/>
            <person name="Aerts A."/>
            <person name="Atanasova L."/>
            <person name="Chenthamara K."/>
            <person name="Zhang J."/>
            <person name="Grujic M."/>
            <person name="Henrissat B."/>
            <person name="Kuo A."/>
            <person name="Salamov A."/>
            <person name="Lipzen A."/>
            <person name="Labutti K."/>
            <person name="Barry K."/>
            <person name="Miao Y."/>
            <person name="Rahimi M.J."/>
            <person name="Shen Q."/>
            <person name="Grigoriev I.V."/>
            <person name="Kubicek C.P."/>
            <person name="Druzhinina I.S."/>
        </authorList>
    </citation>
    <scope>NUCLEOTIDE SEQUENCE [LARGE SCALE GENOMIC DNA]</scope>
    <source>
        <strain evidence="3 4">CBS 226.95</strain>
    </source>
</reference>
<evidence type="ECO:0000313" key="3">
    <source>
        <dbReference type="EMBL" id="PTB51246.1"/>
    </source>
</evidence>